<gene>
    <name evidence="2" type="ORF">HF325_000897</name>
</gene>
<feature type="compositionally biased region" description="Basic and acidic residues" evidence="1">
    <location>
        <begin position="140"/>
        <end position="152"/>
    </location>
</feature>
<protein>
    <submittedName>
        <fullName evidence="2">Uncharacterized protein</fullName>
    </submittedName>
</protein>
<dbReference type="EMBL" id="JACBPP010000001">
    <property type="protein sequence ID" value="KAF8005440.1"/>
    <property type="molecule type" value="Genomic_DNA"/>
</dbReference>
<proteinExistence type="predicted"/>
<feature type="region of interest" description="Disordered" evidence="1">
    <location>
        <begin position="1"/>
        <end position="191"/>
    </location>
</feature>
<evidence type="ECO:0000313" key="2">
    <source>
        <dbReference type="EMBL" id="KAF8005440.1"/>
    </source>
</evidence>
<reference evidence="2" key="1">
    <citation type="submission" date="2020-10" db="EMBL/GenBank/DDBJ databases">
        <title>The Whole-Genome Sequence of Metschnikowia persimmonesis, a Novel Endophytic Yeast Species Isolated from Medicinal Plant Diospyros kaki Thumb.</title>
        <authorList>
            <person name="Rahmat E."/>
            <person name="Kang Y."/>
        </authorList>
    </citation>
    <scope>NUCLEOTIDE SEQUENCE</scope>
    <source>
        <strain evidence="2">KIOM G15050</strain>
    </source>
</reference>
<dbReference type="AlphaFoldDB" id="A0A8H7GYI4"/>
<name>A0A8H7GYI4_9ASCO</name>
<evidence type="ECO:0000313" key="3">
    <source>
        <dbReference type="Proteomes" id="UP000649328"/>
    </source>
</evidence>
<feature type="compositionally biased region" description="Polar residues" evidence="1">
    <location>
        <begin position="119"/>
        <end position="134"/>
    </location>
</feature>
<feature type="compositionally biased region" description="Basic and acidic residues" evidence="1">
    <location>
        <begin position="167"/>
        <end position="191"/>
    </location>
</feature>
<sequence>MKRTKQSACPLPVRDGRSDRKTESRQPLPPQAVPRKVPTAPSASPLASLKEPRKDGRRTPLSPQVPPREVNSSASATSRARQSLPPQLSVVAAVHAPAQQPAKNRVPLPPQQPPREGRTNSPHLGSRGNRSSANAGGRDQVGRQEGRGRRPSGEPLPPPSLPPPGRMENKDDLRKRRYGDGRRDTGKRLRY</sequence>
<organism evidence="2 3">
    <name type="scientific">Metschnikowia pulcherrima</name>
    <dbReference type="NCBI Taxonomy" id="27326"/>
    <lineage>
        <taxon>Eukaryota</taxon>
        <taxon>Fungi</taxon>
        <taxon>Dikarya</taxon>
        <taxon>Ascomycota</taxon>
        <taxon>Saccharomycotina</taxon>
        <taxon>Pichiomycetes</taxon>
        <taxon>Metschnikowiaceae</taxon>
        <taxon>Metschnikowia</taxon>
    </lineage>
</organism>
<keyword evidence="3" id="KW-1185">Reference proteome</keyword>
<feature type="compositionally biased region" description="Low complexity" evidence="1">
    <location>
        <begin position="90"/>
        <end position="102"/>
    </location>
</feature>
<evidence type="ECO:0000256" key="1">
    <source>
        <dbReference type="SAM" id="MobiDB-lite"/>
    </source>
</evidence>
<comment type="caution">
    <text evidence="2">The sequence shown here is derived from an EMBL/GenBank/DDBJ whole genome shotgun (WGS) entry which is preliminary data.</text>
</comment>
<accession>A0A8H7GYI4</accession>
<feature type="compositionally biased region" description="Pro residues" evidence="1">
    <location>
        <begin position="154"/>
        <end position="165"/>
    </location>
</feature>
<feature type="compositionally biased region" description="Basic and acidic residues" evidence="1">
    <location>
        <begin position="14"/>
        <end position="24"/>
    </location>
</feature>
<dbReference type="Proteomes" id="UP000649328">
    <property type="component" value="Unassembled WGS sequence"/>
</dbReference>
<feature type="compositionally biased region" description="Low complexity" evidence="1">
    <location>
        <begin position="72"/>
        <end position="83"/>
    </location>
</feature>